<evidence type="ECO:0000256" key="2">
    <source>
        <dbReference type="SAM" id="Phobius"/>
    </source>
</evidence>
<evidence type="ECO:0000256" key="1">
    <source>
        <dbReference type="SAM" id="MobiDB-lite"/>
    </source>
</evidence>
<reference evidence="5" key="1">
    <citation type="submission" date="2022-09" db="EMBL/GenBank/DDBJ databases">
        <title>Tahibacter sp. nov., isolated from a fresh water.</title>
        <authorList>
            <person name="Baek J.H."/>
            <person name="Lee J.K."/>
            <person name="Kim J.M."/>
            <person name="Jeon C.O."/>
        </authorList>
    </citation>
    <scope>NUCLEOTIDE SEQUENCE</scope>
    <source>
        <strain evidence="5">W38</strain>
    </source>
</reference>
<keyword evidence="2" id="KW-0472">Membrane</keyword>
<evidence type="ECO:0000313" key="5">
    <source>
        <dbReference type="EMBL" id="UXI67181.1"/>
    </source>
</evidence>
<feature type="compositionally biased region" description="Gly residues" evidence="1">
    <location>
        <begin position="192"/>
        <end position="204"/>
    </location>
</feature>
<dbReference type="RefSeq" id="WP_261694157.1">
    <property type="nucleotide sequence ID" value="NZ_CP104694.1"/>
</dbReference>
<evidence type="ECO:0000313" key="6">
    <source>
        <dbReference type="Proteomes" id="UP001064632"/>
    </source>
</evidence>
<gene>
    <name evidence="5" type="ORF">N4264_20935</name>
</gene>
<keyword evidence="2" id="KW-1133">Transmembrane helix</keyword>
<accession>A0ABY6BEZ3</accession>
<feature type="transmembrane region" description="Helical" evidence="2">
    <location>
        <begin position="15"/>
        <end position="39"/>
    </location>
</feature>
<protein>
    <submittedName>
        <fullName evidence="5">PilX N-terminal domain-containing pilus assembly protein</fullName>
    </submittedName>
</protein>
<keyword evidence="2" id="KW-0812">Transmembrane</keyword>
<evidence type="ECO:0000259" key="3">
    <source>
        <dbReference type="Pfam" id="PF13681"/>
    </source>
</evidence>
<dbReference type="InterPro" id="IPR025205">
    <property type="entry name" value="PilX/PilW_C"/>
</dbReference>
<dbReference type="Pfam" id="PF13681">
    <property type="entry name" value="PilX"/>
    <property type="match status" value="1"/>
</dbReference>
<name>A0ABY6BEZ3_9GAMM</name>
<organism evidence="5 6">
    <name type="scientific">Tahibacter amnicola</name>
    <dbReference type="NCBI Taxonomy" id="2976241"/>
    <lineage>
        <taxon>Bacteria</taxon>
        <taxon>Pseudomonadati</taxon>
        <taxon>Pseudomonadota</taxon>
        <taxon>Gammaproteobacteria</taxon>
        <taxon>Lysobacterales</taxon>
        <taxon>Rhodanobacteraceae</taxon>
        <taxon>Tahibacter</taxon>
    </lineage>
</organism>
<feature type="region of interest" description="Disordered" evidence="1">
    <location>
        <begin position="160"/>
        <end position="204"/>
    </location>
</feature>
<sequence>MTMSRFKPIPAQDGAVLFVSLIFLIIISLIAVTASWNSVLQERMTGGMRNRQLGTLGAESALRAGEAFVWTQIDRAVYSPTTGCVPLKCDEAGGGANSCYTSDKEGRLVTAVQKFRTDATWGPMGREMVADVTGLSGDYATASLASQPQYIVEELGSVSRTVSEGSPGGGGGGGGGGGYRQTGADNDRGRQVGPGGSGGGGGGGVDARTLYRVTARSQGGSDATVRVVESTFIAKKITSCNPV</sequence>
<evidence type="ECO:0000259" key="4">
    <source>
        <dbReference type="Pfam" id="PF14341"/>
    </source>
</evidence>
<dbReference type="InterPro" id="IPR025746">
    <property type="entry name" value="PilX_N_dom"/>
</dbReference>
<proteinExistence type="predicted"/>
<dbReference type="Proteomes" id="UP001064632">
    <property type="component" value="Chromosome"/>
</dbReference>
<dbReference type="Pfam" id="PF14341">
    <property type="entry name" value="PilX_N"/>
    <property type="match status" value="1"/>
</dbReference>
<feature type="domain" description="Type 4 fimbrial biogenesis protein PilX N-terminal" evidence="4">
    <location>
        <begin position="14"/>
        <end position="63"/>
    </location>
</feature>
<feature type="compositionally biased region" description="Gly residues" evidence="1">
    <location>
        <begin position="166"/>
        <end position="180"/>
    </location>
</feature>
<feature type="domain" description="PilX/PilW C-terminal" evidence="3">
    <location>
        <begin position="112"/>
        <end position="233"/>
    </location>
</feature>
<keyword evidence="6" id="KW-1185">Reference proteome</keyword>
<dbReference type="EMBL" id="CP104694">
    <property type="protein sequence ID" value="UXI67181.1"/>
    <property type="molecule type" value="Genomic_DNA"/>
</dbReference>